<reference evidence="2" key="1">
    <citation type="submission" date="2022-11" db="UniProtKB">
        <authorList>
            <consortium name="WormBaseParasite"/>
        </authorList>
    </citation>
    <scope>IDENTIFICATION</scope>
</reference>
<evidence type="ECO:0000313" key="1">
    <source>
        <dbReference type="Proteomes" id="UP000887565"/>
    </source>
</evidence>
<proteinExistence type="predicted"/>
<protein>
    <submittedName>
        <fullName evidence="2">Uncharacterized protein</fullName>
    </submittedName>
</protein>
<keyword evidence="1" id="KW-1185">Reference proteome</keyword>
<accession>A0A915HNK7</accession>
<sequence length="276" mass="31360">MLKPPTKLQIPPWDTAKPAAQPLPVATPIAQDKLDLMAAQMEKMMIILGQMQNQIIAQQQKITDLETEYIPGRENKFADFLSRKYDVEQPSNDKQSTSNHNTTTDIVSVVETSDKSRQKLATLPQNDLEVPETQDEKQIVDPSNLPNQHQWPFRQSKLPTPKNWTPCLIEPYIKLKISTVEEGRKLKGNICQHLERLRMDDKIMKRIIGDGPTPGAKLKNDTTPCKWESLSLREPFLLTTHNGETNLPSMHPLEESNVNLEIAIQLRADQEAEDEA</sequence>
<dbReference type="WBParaSite" id="nRc.2.0.1.t02932-RA">
    <property type="protein sequence ID" value="nRc.2.0.1.t02932-RA"/>
    <property type="gene ID" value="nRc.2.0.1.g02932"/>
</dbReference>
<dbReference type="AlphaFoldDB" id="A0A915HNK7"/>
<organism evidence="1 2">
    <name type="scientific">Romanomermis culicivorax</name>
    <name type="common">Nematode worm</name>
    <dbReference type="NCBI Taxonomy" id="13658"/>
    <lineage>
        <taxon>Eukaryota</taxon>
        <taxon>Metazoa</taxon>
        <taxon>Ecdysozoa</taxon>
        <taxon>Nematoda</taxon>
        <taxon>Enoplea</taxon>
        <taxon>Dorylaimia</taxon>
        <taxon>Mermithida</taxon>
        <taxon>Mermithoidea</taxon>
        <taxon>Mermithidae</taxon>
        <taxon>Romanomermis</taxon>
    </lineage>
</organism>
<evidence type="ECO:0000313" key="2">
    <source>
        <dbReference type="WBParaSite" id="nRc.2.0.1.t02932-RA"/>
    </source>
</evidence>
<dbReference type="Proteomes" id="UP000887565">
    <property type="component" value="Unplaced"/>
</dbReference>
<name>A0A915HNK7_ROMCU</name>